<proteinExistence type="predicted"/>
<keyword evidence="3" id="KW-1185">Reference proteome</keyword>
<evidence type="ECO:0000313" key="2">
    <source>
        <dbReference type="EMBL" id="KAK1921172.1"/>
    </source>
</evidence>
<dbReference type="AlphaFoldDB" id="A0AAD9FPL8"/>
<organism evidence="1 3">
    <name type="scientific">Papiliotrema laurentii</name>
    <name type="common">Cryptococcus laurentii</name>
    <dbReference type="NCBI Taxonomy" id="5418"/>
    <lineage>
        <taxon>Eukaryota</taxon>
        <taxon>Fungi</taxon>
        <taxon>Dikarya</taxon>
        <taxon>Basidiomycota</taxon>
        <taxon>Agaricomycotina</taxon>
        <taxon>Tremellomycetes</taxon>
        <taxon>Tremellales</taxon>
        <taxon>Rhynchogastremaceae</taxon>
        <taxon>Papiliotrema</taxon>
    </lineage>
</organism>
<dbReference type="EMBL" id="JAODAN010000011">
    <property type="protein sequence ID" value="KAK1921172.1"/>
    <property type="molecule type" value="Genomic_DNA"/>
</dbReference>
<name>A0AAD9FPL8_PAPLA</name>
<evidence type="ECO:0008006" key="4">
    <source>
        <dbReference type="Google" id="ProtNLM"/>
    </source>
</evidence>
<dbReference type="Proteomes" id="UP001182556">
    <property type="component" value="Unassembled WGS sequence"/>
</dbReference>
<accession>A0AAD9FPL8</accession>
<evidence type="ECO:0000313" key="1">
    <source>
        <dbReference type="EMBL" id="KAK1920547.1"/>
    </source>
</evidence>
<dbReference type="EMBL" id="JAODAN010000020">
    <property type="protein sequence ID" value="KAK1920547.1"/>
    <property type="molecule type" value="Genomic_DNA"/>
</dbReference>
<evidence type="ECO:0000313" key="3">
    <source>
        <dbReference type="Proteomes" id="UP001182556"/>
    </source>
</evidence>
<reference evidence="1" key="1">
    <citation type="submission" date="2023-02" db="EMBL/GenBank/DDBJ databases">
        <title>Identification and recombinant expression of a fungal hydrolase from Papiliotrema laurentii that hydrolyzes apple cutin and clears colloidal polyester polyurethane.</title>
        <authorList>
            <consortium name="DOE Joint Genome Institute"/>
            <person name="Roman V.A."/>
            <person name="Bojanowski C."/>
            <person name="Crable B.R."/>
            <person name="Wagner D.N."/>
            <person name="Hung C.S."/>
            <person name="Nadeau L.J."/>
            <person name="Schratz L."/>
            <person name="Haridas S."/>
            <person name="Pangilinan J."/>
            <person name="Lipzen A."/>
            <person name="Na H."/>
            <person name="Yan M."/>
            <person name="Ng V."/>
            <person name="Grigoriev I.V."/>
            <person name="Spatafora J.W."/>
            <person name="Barlow D."/>
            <person name="Biffinger J."/>
            <person name="Kelley-Loughnane N."/>
            <person name="Varaljay V.A."/>
            <person name="Crookes-Goodson W.J."/>
        </authorList>
    </citation>
    <scope>NUCLEOTIDE SEQUENCE</scope>
    <source>
        <strain evidence="1">5307AH</strain>
    </source>
</reference>
<gene>
    <name evidence="1" type="ORF">DB88DRAFT_458882</name>
    <name evidence="2" type="ORF">DB88DRAFT_542736</name>
</gene>
<protein>
    <recommendedName>
        <fullName evidence="4">CHCH domain-containing protein</fullName>
    </recommendedName>
</protein>
<sequence length="76" mass="8130">MSGGLRFKVKPRKSLHVVTCAPELSTLLACFASSGDLKGSEACAQAAKGLHHCMAMSKKPVKTPKSSINYLLRKVN</sequence>
<comment type="caution">
    <text evidence="1">The sequence shown here is derived from an EMBL/GenBank/DDBJ whole genome shotgun (WGS) entry which is preliminary data.</text>
</comment>